<dbReference type="NCBIfam" id="TIGR01644">
    <property type="entry name" value="phage_P2_V"/>
    <property type="match status" value="1"/>
</dbReference>
<organism evidence="2 3">
    <name type="scientific">Escherichia coli</name>
    <dbReference type="NCBI Taxonomy" id="562"/>
    <lineage>
        <taxon>Bacteria</taxon>
        <taxon>Pseudomonadati</taxon>
        <taxon>Pseudomonadota</taxon>
        <taxon>Gammaproteobacteria</taxon>
        <taxon>Enterobacterales</taxon>
        <taxon>Enterobacteriaceae</taxon>
        <taxon>Escherichia</taxon>
    </lineage>
</organism>
<dbReference type="InterPro" id="IPR053861">
    <property type="entry name" value="Phage_Mu_Gp45_N"/>
</dbReference>
<feature type="domain" description="Bacteriophage Mu Gp45 N-terminal" evidence="1">
    <location>
        <begin position="26"/>
        <end position="86"/>
    </location>
</feature>
<name>A0A2X3K689_ECOLX</name>
<gene>
    <name evidence="2" type="ORF">NCTC8009_04046</name>
</gene>
<reference evidence="2 3" key="1">
    <citation type="submission" date="2018-06" db="EMBL/GenBank/DDBJ databases">
        <authorList>
            <consortium name="Pathogen Informatics"/>
            <person name="Doyle S."/>
        </authorList>
    </citation>
    <scope>NUCLEOTIDE SEQUENCE [LARGE SCALE GENOMIC DNA]</scope>
    <source>
        <strain evidence="2 3">NCTC8009</strain>
    </source>
</reference>
<evidence type="ECO:0000259" key="1">
    <source>
        <dbReference type="Pfam" id="PF06890"/>
    </source>
</evidence>
<accession>A0A2X3K689</accession>
<protein>
    <submittedName>
        <fullName evidence="2">Phage baseplate assembly protein V</fullName>
    </submittedName>
</protein>
<dbReference type="EMBL" id="UARW01000010">
    <property type="protein sequence ID" value="SQD03553.1"/>
    <property type="molecule type" value="Genomic_DNA"/>
</dbReference>
<dbReference type="Pfam" id="PF06890">
    <property type="entry name" value="Phage_Mu_Gp45"/>
    <property type="match status" value="1"/>
</dbReference>
<evidence type="ECO:0000313" key="3">
    <source>
        <dbReference type="Proteomes" id="UP000250991"/>
    </source>
</evidence>
<proteinExistence type="predicted"/>
<evidence type="ECO:0000313" key="2">
    <source>
        <dbReference type="EMBL" id="SQD03553.1"/>
    </source>
</evidence>
<dbReference type="AlphaFoldDB" id="A0A2X3K689"/>
<dbReference type="InterPro" id="IPR013046">
    <property type="entry name" value="GpV/Gp45"/>
</dbReference>
<dbReference type="Proteomes" id="UP000250991">
    <property type="component" value="Unassembled WGS sequence"/>
</dbReference>
<sequence>MERVNDSAMNRLLMPLMRRVRLMLARAVVNVINDGRKVQNLQVGLLDDEESDEVERLQNYGHFSVPLPGAEALIACVGAQRDQGICRCGGRPPLPPDKS</sequence>